<protein>
    <submittedName>
        <fullName evidence="7">NAD(P)-dependent oxidoreductase</fullName>
    </submittedName>
</protein>
<comment type="caution">
    <text evidence="7">The sequence shown here is derived from an EMBL/GenBank/DDBJ whole genome shotgun (WGS) entry which is preliminary data.</text>
</comment>
<gene>
    <name evidence="7" type="ORF">RDV89_03380</name>
</gene>
<evidence type="ECO:0000313" key="7">
    <source>
        <dbReference type="EMBL" id="MDT9592091.1"/>
    </source>
</evidence>
<sequence>MTPGRVLRTTGLKPDLAATLAQRYAAPELPAGRAALGSDTVAAFGADAEIVVTSNRAGFETDLLDSLPRLRAVLSFGVGYDTIDAAALAEAGVVVSNTPDVLTDCVADAAVALALDAMRGFSAADRWVRAGGWDPGGVEFPLTRRLSRSRVGILGLGRIGRAIAHRLEAFGCSVSYHNRRELMDVSYPYAASPLDLARGVDLLVVAAAGGTAASPLVGREELEALGPGGFLVNVGRGSVVDEEALVDLLVDGGLGGAGLDVFASEPHVPTALRTLDNVVLLPHMASGTVETRADMARLVLENLDTWLGEGRLVTPVPESDAVVRS</sequence>
<keyword evidence="2 4" id="KW-0560">Oxidoreductase</keyword>
<dbReference type="Gene3D" id="3.40.50.720">
    <property type="entry name" value="NAD(P)-binding Rossmann-like Domain"/>
    <property type="match status" value="2"/>
</dbReference>
<dbReference type="Pfam" id="PF00389">
    <property type="entry name" value="2-Hacid_dh"/>
    <property type="match status" value="1"/>
</dbReference>
<dbReference type="SUPFAM" id="SSF52283">
    <property type="entry name" value="Formate/glycerate dehydrogenase catalytic domain-like"/>
    <property type="match status" value="1"/>
</dbReference>
<evidence type="ECO:0000259" key="6">
    <source>
        <dbReference type="Pfam" id="PF02826"/>
    </source>
</evidence>
<dbReference type="Pfam" id="PF02826">
    <property type="entry name" value="2-Hacid_dh_C"/>
    <property type="match status" value="1"/>
</dbReference>
<dbReference type="EMBL" id="JAVYII010000001">
    <property type="protein sequence ID" value="MDT9592091.1"/>
    <property type="molecule type" value="Genomic_DNA"/>
</dbReference>
<keyword evidence="3" id="KW-0520">NAD</keyword>
<evidence type="ECO:0000256" key="4">
    <source>
        <dbReference type="RuleBase" id="RU003719"/>
    </source>
</evidence>
<comment type="similarity">
    <text evidence="1 4">Belongs to the D-isomer specific 2-hydroxyacid dehydrogenase family.</text>
</comment>
<organism evidence="7 8">
    <name type="scientific">Nocardioides imazamoxiresistens</name>
    <dbReference type="NCBI Taxonomy" id="3231893"/>
    <lineage>
        <taxon>Bacteria</taxon>
        <taxon>Bacillati</taxon>
        <taxon>Actinomycetota</taxon>
        <taxon>Actinomycetes</taxon>
        <taxon>Propionibacteriales</taxon>
        <taxon>Nocardioidaceae</taxon>
        <taxon>Nocardioides</taxon>
    </lineage>
</organism>
<dbReference type="InterPro" id="IPR006140">
    <property type="entry name" value="D-isomer_DH_NAD-bd"/>
</dbReference>
<dbReference type="Proteomes" id="UP001268542">
    <property type="component" value="Unassembled WGS sequence"/>
</dbReference>
<keyword evidence="8" id="KW-1185">Reference proteome</keyword>
<dbReference type="SUPFAM" id="SSF51735">
    <property type="entry name" value="NAD(P)-binding Rossmann-fold domains"/>
    <property type="match status" value="1"/>
</dbReference>
<proteinExistence type="inferred from homology"/>
<evidence type="ECO:0000259" key="5">
    <source>
        <dbReference type="Pfam" id="PF00389"/>
    </source>
</evidence>
<dbReference type="InterPro" id="IPR006139">
    <property type="entry name" value="D-isomer_2_OHA_DH_cat_dom"/>
</dbReference>
<dbReference type="PANTHER" id="PTHR10996:SF178">
    <property type="entry name" value="2-HYDROXYACID DEHYDROGENASE YGL185C-RELATED"/>
    <property type="match status" value="1"/>
</dbReference>
<dbReference type="PROSITE" id="PS00065">
    <property type="entry name" value="D_2_HYDROXYACID_DH_1"/>
    <property type="match status" value="1"/>
</dbReference>
<dbReference type="InterPro" id="IPR050223">
    <property type="entry name" value="D-isomer_2-hydroxyacid_DH"/>
</dbReference>
<evidence type="ECO:0000256" key="3">
    <source>
        <dbReference type="ARBA" id="ARBA00023027"/>
    </source>
</evidence>
<evidence type="ECO:0000313" key="8">
    <source>
        <dbReference type="Proteomes" id="UP001268542"/>
    </source>
</evidence>
<dbReference type="RefSeq" id="WP_315731303.1">
    <property type="nucleotide sequence ID" value="NZ_JAVYII010000001.1"/>
</dbReference>
<evidence type="ECO:0000256" key="2">
    <source>
        <dbReference type="ARBA" id="ARBA00023002"/>
    </source>
</evidence>
<feature type="domain" description="D-isomer specific 2-hydroxyacid dehydrogenase NAD-binding" evidence="6">
    <location>
        <begin position="111"/>
        <end position="285"/>
    </location>
</feature>
<accession>A0ABU3PSC4</accession>
<dbReference type="PANTHER" id="PTHR10996">
    <property type="entry name" value="2-HYDROXYACID DEHYDROGENASE-RELATED"/>
    <property type="match status" value="1"/>
</dbReference>
<dbReference type="InterPro" id="IPR029752">
    <property type="entry name" value="D-isomer_DH_CS1"/>
</dbReference>
<dbReference type="InterPro" id="IPR036291">
    <property type="entry name" value="NAD(P)-bd_dom_sf"/>
</dbReference>
<reference evidence="7 8" key="1">
    <citation type="submission" date="2023-08" db="EMBL/GenBank/DDBJ databases">
        <title>Nocardioides seae sp. nov., a bacterium isolated from a soil.</title>
        <authorList>
            <person name="Wang X."/>
        </authorList>
    </citation>
    <scope>NUCLEOTIDE SEQUENCE [LARGE SCALE GENOMIC DNA]</scope>
    <source>
        <strain evidence="7 8">YZH12</strain>
    </source>
</reference>
<feature type="domain" description="D-isomer specific 2-hydroxyacid dehydrogenase catalytic" evidence="5">
    <location>
        <begin position="36"/>
        <end position="316"/>
    </location>
</feature>
<evidence type="ECO:0000256" key="1">
    <source>
        <dbReference type="ARBA" id="ARBA00005854"/>
    </source>
</evidence>
<name>A0ABU3PSC4_9ACTN</name>